<dbReference type="Proteomes" id="UP001050808">
    <property type="component" value="Unassembled WGS sequence"/>
</dbReference>
<evidence type="ECO:0000313" key="3">
    <source>
        <dbReference type="Proteomes" id="UP001050808"/>
    </source>
</evidence>
<proteinExistence type="predicted"/>
<keyword evidence="1" id="KW-0472">Membrane</keyword>
<evidence type="ECO:0008006" key="4">
    <source>
        <dbReference type="Google" id="ProtNLM"/>
    </source>
</evidence>
<evidence type="ECO:0000256" key="1">
    <source>
        <dbReference type="SAM" id="Phobius"/>
    </source>
</evidence>
<name>A0ABQ3QEN1_9ACTN</name>
<sequence length="77" mass="8018">MTRIARMNAMGGTETGPAVFAGTVFVLFGGALLLWTASCVRRRTPVAHGVSPVASAVLSSAFGAAFLMLGLWCFARI</sequence>
<reference evidence="2" key="1">
    <citation type="submission" date="2024-05" db="EMBL/GenBank/DDBJ databases">
        <title>Whole genome shotgun sequence of Streptomyces violascens NBRC 12920.</title>
        <authorList>
            <person name="Komaki H."/>
            <person name="Tamura T."/>
        </authorList>
    </citation>
    <scope>NUCLEOTIDE SEQUENCE</scope>
    <source>
        <strain evidence="2">NBRC 12920</strain>
    </source>
</reference>
<keyword evidence="1" id="KW-1133">Transmembrane helix</keyword>
<organism evidence="2 3">
    <name type="scientific">Streptomyces violascens</name>
    <dbReference type="NCBI Taxonomy" id="67381"/>
    <lineage>
        <taxon>Bacteria</taxon>
        <taxon>Bacillati</taxon>
        <taxon>Actinomycetota</taxon>
        <taxon>Actinomycetes</taxon>
        <taxon>Kitasatosporales</taxon>
        <taxon>Streptomycetaceae</taxon>
        <taxon>Streptomyces</taxon>
    </lineage>
</organism>
<comment type="caution">
    <text evidence="2">The sequence shown here is derived from an EMBL/GenBank/DDBJ whole genome shotgun (WGS) entry which is preliminary data.</text>
</comment>
<gene>
    <name evidence="2" type="ORF">Sviol_01540</name>
</gene>
<accession>A0ABQ3QEN1</accession>
<protein>
    <recommendedName>
        <fullName evidence="4">Secreted protein</fullName>
    </recommendedName>
</protein>
<feature type="transmembrane region" description="Helical" evidence="1">
    <location>
        <begin position="55"/>
        <end position="75"/>
    </location>
</feature>
<keyword evidence="3" id="KW-1185">Reference proteome</keyword>
<dbReference type="EMBL" id="BNDY01000001">
    <property type="protein sequence ID" value="GHI35746.1"/>
    <property type="molecule type" value="Genomic_DNA"/>
</dbReference>
<keyword evidence="1" id="KW-0812">Transmembrane</keyword>
<evidence type="ECO:0000313" key="2">
    <source>
        <dbReference type="EMBL" id="GHI35746.1"/>
    </source>
</evidence>